<dbReference type="InterPro" id="IPR028082">
    <property type="entry name" value="Peripla_BP_I"/>
</dbReference>
<gene>
    <name evidence="5" type="ORF">VN24_09605</name>
</gene>
<dbReference type="Pfam" id="PF00356">
    <property type="entry name" value="LacI"/>
    <property type="match status" value="1"/>
</dbReference>
<dbReference type="CDD" id="cd06267">
    <property type="entry name" value="PBP1_LacI_sugar_binding-like"/>
    <property type="match status" value="1"/>
</dbReference>
<dbReference type="GO" id="GO:0003700">
    <property type="term" value="F:DNA-binding transcription factor activity"/>
    <property type="evidence" value="ECO:0007669"/>
    <property type="project" value="TreeGrafter"/>
</dbReference>
<keyword evidence="2" id="KW-0238">DNA-binding</keyword>
<dbReference type="InterPro" id="IPR001761">
    <property type="entry name" value="Peripla_BP/Lac1_sug-bd_dom"/>
</dbReference>
<dbReference type="GO" id="GO:0000976">
    <property type="term" value="F:transcription cis-regulatory region binding"/>
    <property type="evidence" value="ECO:0007669"/>
    <property type="project" value="TreeGrafter"/>
</dbReference>
<keyword evidence="1" id="KW-0805">Transcription regulation</keyword>
<name>A0A0D5NR73_9BACL</name>
<evidence type="ECO:0000256" key="3">
    <source>
        <dbReference type="ARBA" id="ARBA00023163"/>
    </source>
</evidence>
<dbReference type="InterPro" id="IPR000843">
    <property type="entry name" value="HTH_LacI"/>
</dbReference>
<reference evidence="5 6" key="1">
    <citation type="journal article" date="2015" name="J. Biotechnol.">
        <title>Complete genome sequence of Paenibacillus beijingensis 7188(T) (=DSM 24997(T)), a novel rhizobacterium from jujube garden soil.</title>
        <authorList>
            <person name="Kwak Y."/>
            <person name="Shin J.H."/>
        </authorList>
    </citation>
    <scope>NUCLEOTIDE SEQUENCE [LARGE SCALE GENOMIC DNA]</scope>
    <source>
        <strain evidence="5 6">DSM 24997</strain>
    </source>
</reference>
<organism evidence="5 6">
    <name type="scientific">Paenibacillus beijingensis</name>
    <dbReference type="NCBI Taxonomy" id="1126833"/>
    <lineage>
        <taxon>Bacteria</taxon>
        <taxon>Bacillati</taxon>
        <taxon>Bacillota</taxon>
        <taxon>Bacilli</taxon>
        <taxon>Bacillales</taxon>
        <taxon>Paenibacillaceae</taxon>
        <taxon>Paenibacillus</taxon>
    </lineage>
</organism>
<dbReference type="Pfam" id="PF00532">
    <property type="entry name" value="Peripla_BP_1"/>
    <property type="match status" value="1"/>
</dbReference>
<dbReference type="SUPFAM" id="SSF47413">
    <property type="entry name" value="lambda repressor-like DNA-binding domains"/>
    <property type="match status" value="1"/>
</dbReference>
<evidence type="ECO:0000313" key="6">
    <source>
        <dbReference type="Proteomes" id="UP000032633"/>
    </source>
</evidence>
<evidence type="ECO:0000313" key="5">
    <source>
        <dbReference type="EMBL" id="AJY77630.1"/>
    </source>
</evidence>
<reference evidence="6" key="2">
    <citation type="submission" date="2015-03" db="EMBL/GenBank/DDBJ databases">
        <title>Genome sequence of Paenibacillus beijingensis strain DSM 24997T.</title>
        <authorList>
            <person name="Kwak Y."/>
            <person name="Shin J.-H."/>
        </authorList>
    </citation>
    <scope>NUCLEOTIDE SEQUENCE [LARGE SCALE GENOMIC DNA]</scope>
    <source>
        <strain evidence="6">DSM 24997</strain>
    </source>
</reference>
<dbReference type="PATRIC" id="fig|1126833.4.peg.2121"/>
<dbReference type="InterPro" id="IPR010982">
    <property type="entry name" value="Lambda_DNA-bd_dom_sf"/>
</dbReference>
<dbReference type="Proteomes" id="UP000032633">
    <property type="component" value="Chromosome"/>
</dbReference>
<evidence type="ECO:0000256" key="2">
    <source>
        <dbReference type="ARBA" id="ARBA00023125"/>
    </source>
</evidence>
<dbReference type="PROSITE" id="PS50932">
    <property type="entry name" value="HTH_LACI_2"/>
    <property type="match status" value="1"/>
</dbReference>
<keyword evidence="3" id="KW-0804">Transcription</keyword>
<dbReference type="CDD" id="cd01392">
    <property type="entry name" value="HTH_LacI"/>
    <property type="match status" value="1"/>
</dbReference>
<dbReference type="PANTHER" id="PTHR30146">
    <property type="entry name" value="LACI-RELATED TRANSCRIPTIONAL REPRESSOR"/>
    <property type="match status" value="1"/>
</dbReference>
<dbReference type="AlphaFoldDB" id="A0A0D5NR73"/>
<accession>A0A0D5NR73</accession>
<evidence type="ECO:0000256" key="1">
    <source>
        <dbReference type="ARBA" id="ARBA00023015"/>
    </source>
</evidence>
<dbReference type="HOGENOM" id="CLU_037628_6_2_9"/>
<dbReference type="STRING" id="1126833.VN24_09605"/>
<dbReference type="Gene3D" id="1.10.260.40">
    <property type="entry name" value="lambda repressor-like DNA-binding domains"/>
    <property type="match status" value="1"/>
</dbReference>
<sequence>MRDRTMANIRDIAKAAGVSVSTVSKALNGYSDVKKKTRELVLNVAKELDYLPNVMARGLITKKSNTIGIFFGDQQNSGFDYPFFSDLIRSIKDTAGAAGYDILIFANQKRSTSSYKTICYEKGVDGVILILTGDQRADENIRELHESLPTVYIDSVSHKFNNVNFVESDNLTAAAEAVEHLIQLGHTKILKLAGDDVAKASYDRVEGYKKALQKHGLEVNNDLIVYGEFSKEKAYQLTKRAFSKHNGITAVFSSSDMMAFGAIEALRDLGLRVPEDIAVVGFDDLDQSRLFDPPLTTVHQQRYKMGETAAKILLQLIDNENGITQNARIPASLIIRESCGMKRRN</sequence>
<evidence type="ECO:0000259" key="4">
    <source>
        <dbReference type="PROSITE" id="PS50932"/>
    </source>
</evidence>
<dbReference type="EMBL" id="CP011058">
    <property type="protein sequence ID" value="AJY77630.1"/>
    <property type="molecule type" value="Genomic_DNA"/>
</dbReference>
<dbReference type="PROSITE" id="PS00356">
    <property type="entry name" value="HTH_LACI_1"/>
    <property type="match status" value="1"/>
</dbReference>
<feature type="domain" description="HTH lacI-type" evidence="4">
    <location>
        <begin position="7"/>
        <end position="61"/>
    </location>
</feature>
<dbReference type="SUPFAM" id="SSF53822">
    <property type="entry name" value="Periplasmic binding protein-like I"/>
    <property type="match status" value="1"/>
</dbReference>
<dbReference type="Gene3D" id="3.40.50.2300">
    <property type="match status" value="2"/>
</dbReference>
<dbReference type="PANTHER" id="PTHR30146:SF109">
    <property type="entry name" value="HTH-TYPE TRANSCRIPTIONAL REGULATOR GALS"/>
    <property type="match status" value="1"/>
</dbReference>
<dbReference type="PRINTS" id="PR00036">
    <property type="entry name" value="HTHLACI"/>
</dbReference>
<protein>
    <recommendedName>
        <fullName evidence="4">HTH lacI-type domain-containing protein</fullName>
    </recommendedName>
</protein>
<dbReference type="KEGG" id="pbj:VN24_09605"/>
<proteinExistence type="predicted"/>
<keyword evidence="6" id="KW-1185">Reference proteome</keyword>
<dbReference type="SMART" id="SM00354">
    <property type="entry name" value="HTH_LACI"/>
    <property type="match status" value="1"/>
</dbReference>